<gene>
    <name evidence="4" type="ORF">chiPu_0011574</name>
</gene>
<dbReference type="OrthoDB" id="5812619at2759"/>
<dbReference type="Pfam" id="PF13921">
    <property type="entry name" value="Myb_DNA-bind_6"/>
    <property type="match status" value="1"/>
</dbReference>
<organism evidence="4 5">
    <name type="scientific">Chiloscyllium punctatum</name>
    <name type="common">Brownbanded bambooshark</name>
    <name type="synonym">Hemiscyllium punctatum</name>
    <dbReference type="NCBI Taxonomy" id="137246"/>
    <lineage>
        <taxon>Eukaryota</taxon>
        <taxon>Metazoa</taxon>
        <taxon>Chordata</taxon>
        <taxon>Craniata</taxon>
        <taxon>Vertebrata</taxon>
        <taxon>Chondrichthyes</taxon>
        <taxon>Elasmobranchii</taxon>
        <taxon>Galeomorphii</taxon>
        <taxon>Galeoidea</taxon>
        <taxon>Orectolobiformes</taxon>
        <taxon>Hemiscylliidae</taxon>
        <taxon>Chiloscyllium</taxon>
    </lineage>
</organism>
<evidence type="ECO:0000256" key="1">
    <source>
        <dbReference type="SAM" id="MobiDB-lite"/>
    </source>
</evidence>
<dbReference type="GO" id="GO:0006363">
    <property type="term" value="P:termination of RNA polymerase I transcription"/>
    <property type="evidence" value="ECO:0007669"/>
    <property type="project" value="TreeGrafter"/>
</dbReference>
<feature type="region of interest" description="Disordered" evidence="1">
    <location>
        <begin position="213"/>
        <end position="240"/>
    </location>
</feature>
<protein>
    <recommendedName>
        <fullName evidence="6">Myb-like domain-containing protein</fullName>
    </recommendedName>
</protein>
<feature type="region of interest" description="Disordered" evidence="1">
    <location>
        <begin position="410"/>
        <end position="440"/>
    </location>
</feature>
<dbReference type="InterPro" id="IPR009057">
    <property type="entry name" value="Homeodomain-like_sf"/>
</dbReference>
<comment type="caution">
    <text evidence="4">The sequence shown here is derived from an EMBL/GenBank/DDBJ whole genome shotgun (WGS) entry which is preliminary data.</text>
</comment>
<dbReference type="InterPro" id="IPR053078">
    <property type="entry name" value="TTF1-like"/>
</dbReference>
<dbReference type="Proteomes" id="UP000287033">
    <property type="component" value="Unassembled WGS sequence"/>
</dbReference>
<accession>A0A401SRT6</accession>
<dbReference type="GO" id="GO:0003682">
    <property type="term" value="F:chromatin binding"/>
    <property type="evidence" value="ECO:0007669"/>
    <property type="project" value="TreeGrafter"/>
</dbReference>
<dbReference type="PANTHER" id="PTHR46760">
    <property type="entry name" value="TRANSCRIPTION TERMINATION FACTOR 1"/>
    <property type="match status" value="1"/>
</dbReference>
<evidence type="ECO:0000259" key="3">
    <source>
        <dbReference type="PROSITE" id="PS51294"/>
    </source>
</evidence>
<feature type="compositionally biased region" description="Polar residues" evidence="1">
    <location>
        <begin position="754"/>
        <end position="767"/>
    </location>
</feature>
<dbReference type="EMBL" id="BEZZ01000486">
    <property type="protein sequence ID" value="GCC33107.1"/>
    <property type="molecule type" value="Genomic_DNA"/>
</dbReference>
<dbReference type="AlphaFoldDB" id="A0A401SRT6"/>
<dbReference type="InterPro" id="IPR001005">
    <property type="entry name" value="SANT/Myb"/>
</dbReference>
<feature type="domain" description="HTH myb-type" evidence="3">
    <location>
        <begin position="915"/>
        <end position="968"/>
    </location>
</feature>
<feature type="region of interest" description="Disordered" evidence="1">
    <location>
        <begin position="291"/>
        <end position="320"/>
    </location>
</feature>
<keyword evidence="5" id="KW-1185">Reference proteome</keyword>
<feature type="region of interest" description="Disordered" evidence="1">
    <location>
        <begin position="719"/>
        <end position="767"/>
    </location>
</feature>
<sequence length="1213" mass="138498">MDTEQNLNTQLYVGNSEKKRKKKKGYSALLSEYDNLETVTVDTKHDVSDFLSVGNSKKKQKRKKNHSASLEGCDSSEIHTVDSEQDIKNLLFVDNSEKKHKKKKDCSALLLGYEHLKTVPAEIEQDLNHFTSVGNSGKKWKKKKDCSASLMGYDSSEIPTVDSDRDINNLLFGGKSEKKHQIKHFSDLSSGYDNVETVTAEIEQDLNHFTSISNSGKKRKEKRDRSASLGGSDSSEMHAVDSEQGLNNLLFVDNSEQKHKKKKDCSALLLGYDNLETVPADTEQNLNHFMSIGNSGKKRKKKKDASASLGGCDSSETHTVDSDRDINNLLLVDNCGKEWKHQKNKGHSSKLGNKDDDSDMQNPCKSDLGENKLQGKKKKYAVALEPCGDSETVLVDDQDLQTFQLPQSNKNKLKKRKKDRNSSIFSEECDSSDMQNLQLGGDGEKRKKIHLCGSLITEATTHVSSTEMKKEGQHSELMGNQGNQMNKLRHHSYSDETGVSVSAVKTKQILQNAGLVENGNNERDHVTAVKTAIEITTKETPHTIRNPELLTKSKCHSHPTEERVGKNYCKSAEGSDDLETCAEAHLESAISAYVGVDTETSTQKCKRRKKKMQFENINQDVPPSGSEIPQKRIKQRKISNILSFENCSADLLGINNKSFQKPKLSCNESENVEKEAKVPSKAVNISGIAAITGEQIEQIVHDSSTTCEETVKTSKNYIQKRGRPLGCKNSGRPKKLTQDGPTQSPATLRRQKNKQPQQRMTERNNSANITTVENFKWEEVPVCQDKTKCSQMDKSKLTELLKEYIPNVEKLTNDTLYSIYKYDLPRFQKFKAEGISIRQGKFTEQENQQLQKNLKELMELTGIQNEWDLLHVPESVEEMLRIRRLKQNNLFCCKLAENIPRPWKCVYQRAKRMYHPHRCKGRYSKEELNKLQRLQMQYGNHWKKIAQFMERSDGSVICRAKTMKNSLKIGPWSKEEERALMNIMEQLMRKKIQEAPYSPMSTVPNSSALISILREKLYREIPWFAVADKMEHRNWTQCRQKWMNILTTKMSGGVRPIRFHHHQSRINLIKRLYLLNIDDVGDVDWDDLCNAVGDVPPLFVQKMFYKLKVRYVPDWPKKSFGGIVDFLHDQIVPKLEEIIKKKEDQCNFNVSSDPYQSLQHEFKLSDIFDDDDDDDDEKDEIEKIDELEEMIGTSSQSQSEKPVENRPHIKQQL</sequence>
<dbReference type="InterPro" id="IPR017930">
    <property type="entry name" value="Myb_dom"/>
</dbReference>
<reference evidence="4 5" key="1">
    <citation type="journal article" date="2018" name="Nat. Ecol. Evol.">
        <title>Shark genomes provide insights into elasmobranch evolution and the origin of vertebrates.</title>
        <authorList>
            <person name="Hara Y"/>
            <person name="Yamaguchi K"/>
            <person name="Onimaru K"/>
            <person name="Kadota M"/>
            <person name="Koyanagi M"/>
            <person name="Keeley SD"/>
            <person name="Tatsumi K"/>
            <person name="Tanaka K"/>
            <person name="Motone F"/>
            <person name="Kageyama Y"/>
            <person name="Nozu R"/>
            <person name="Adachi N"/>
            <person name="Nishimura O"/>
            <person name="Nakagawa R"/>
            <person name="Tanegashima C"/>
            <person name="Kiyatake I"/>
            <person name="Matsumoto R"/>
            <person name="Murakumo K"/>
            <person name="Nishida K"/>
            <person name="Terakita A"/>
            <person name="Kuratani S"/>
            <person name="Sato K"/>
            <person name="Hyodo S Kuraku.S."/>
        </authorList>
    </citation>
    <scope>NUCLEOTIDE SEQUENCE [LARGE SCALE GENOMIC DNA]</scope>
</reference>
<feature type="region of interest" description="Disordered" evidence="1">
    <location>
        <begin position="1187"/>
        <end position="1213"/>
    </location>
</feature>
<dbReference type="SUPFAM" id="SSF46689">
    <property type="entry name" value="Homeodomain-like"/>
    <property type="match status" value="1"/>
</dbReference>
<name>A0A401SRT6_CHIPU</name>
<evidence type="ECO:0000313" key="4">
    <source>
        <dbReference type="EMBL" id="GCC33107.1"/>
    </source>
</evidence>
<dbReference type="PROSITE" id="PS51294">
    <property type="entry name" value="HTH_MYB"/>
    <property type="match status" value="1"/>
</dbReference>
<feature type="domain" description="Myb-like" evidence="2">
    <location>
        <begin position="964"/>
        <end position="1046"/>
    </location>
</feature>
<dbReference type="PROSITE" id="PS50090">
    <property type="entry name" value="MYB_LIKE"/>
    <property type="match status" value="1"/>
</dbReference>
<proteinExistence type="predicted"/>
<evidence type="ECO:0000313" key="5">
    <source>
        <dbReference type="Proteomes" id="UP000287033"/>
    </source>
</evidence>
<feature type="region of interest" description="Disordered" evidence="1">
    <location>
        <begin position="340"/>
        <end position="370"/>
    </location>
</feature>
<dbReference type="SMART" id="SM00717">
    <property type="entry name" value="SANT"/>
    <property type="match status" value="3"/>
</dbReference>
<dbReference type="Gene3D" id="1.10.10.60">
    <property type="entry name" value="Homeodomain-like"/>
    <property type="match status" value="2"/>
</dbReference>
<evidence type="ECO:0000259" key="2">
    <source>
        <dbReference type="PROSITE" id="PS50090"/>
    </source>
</evidence>
<evidence type="ECO:0008006" key="6">
    <source>
        <dbReference type="Google" id="ProtNLM"/>
    </source>
</evidence>
<dbReference type="STRING" id="137246.A0A401SRT6"/>
<dbReference type="PANTHER" id="PTHR46760:SF1">
    <property type="entry name" value="TRANSCRIPTION TERMINATION FACTOR 1"/>
    <property type="match status" value="1"/>
</dbReference>
<dbReference type="GO" id="GO:0005730">
    <property type="term" value="C:nucleolus"/>
    <property type="evidence" value="ECO:0007669"/>
    <property type="project" value="TreeGrafter"/>
</dbReference>
<dbReference type="CDD" id="cd00167">
    <property type="entry name" value="SANT"/>
    <property type="match status" value="2"/>
</dbReference>